<sequence length="114" mass="12965">MSVNQFPLLHIELLEPIQPVPLPGELETFPRITLNTDSIVHVEKRSRNVRRNAARSGARLSRFRTQPITFTEIAEVKETKRESDEGKKSDERTHSLMVPASTIKTETMETPNAN</sequence>
<protein>
    <submittedName>
        <fullName evidence="2 4">Uncharacterized protein</fullName>
    </submittedName>
</protein>
<name>A0A0R3T0K9_RODNA</name>
<dbReference type="InterPro" id="IPR031521">
    <property type="entry name" value="DUF4695"/>
</dbReference>
<reference evidence="4" key="1">
    <citation type="submission" date="2017-02" db="UniProtKB">
        <authorList>
            <consortium name="WormBaseParasite"/>
        </authorList>
    </citation>
    <scope>IDENTIFICATION</scope>
</reference>
<dbReference type="WBParaSite" id="HNAJ_0000035701-mRNA-1">
    <property type="protein sequence ID" value="HNAJ_0000035701-mRNA-1"/>
    <property type="gene ID" value="HNAJ_0000035701"/>
</dbReference>
<feature type="compositionally biased region" description="Basic and acidic residues" evidence="1">
    <location>
        <begin position="76"/>
        <end position="94"/>
    </location>
</feature>
<gene>
    <name evidence="2" type="ORF">HNAJ_LOCUS358</name>
</gene>
<dbReference type="Pfam" id="PF15766">
    <property type="entry name" value="DUF4695"/>
    <property type="match status" value="1"/>
</dbReference>
<feature type="compositionally biased region" description="Polar residues" evidence="1">
    <location>
        <begin position="102"/>
        <end position="114"/>
    </location>
</feature>
<evidence type="ECO:0000313" key="3">
    <source>
        <dbReference type="Proteomes" id="UP000278807"/>
    </source>
</evidence>
<dbReference type="AlphaFoldDB" id="A0A0R3T0K9"/>
<dbReference type="Proteomes" id="UP000278807">
    <property type="component" value="Unassembled WGS sequence"/>
</dbReference>
<feature type="region of interest" description="Disordered" evidence="1">
    <location>
        <begin position="76"/>
        <end position="114"/>
    </location>
</feature>
<organism evidence="4">
    <name type="scientific">Rodentolepis nana</name>
    <name type="common">Dwarf tapeworm</name>
    <name type="synonym">Hymenolepis nana</name>
    <dbReference type="NCBI Taxonomy" id="102285"/>
    <lineage>
        <taxon>Eukaryota</taxon>
        <taxon>Metazoa</taxon>
        <taxon>Spiralia</taxon>
        <taxon>Lophotrochozoa</taxon>
        <taxon>Platyhelminthes</taxon>
        <taxon>Cestoda</taxon>
        <taxon>Eucestoda</taxon>
        <taxon>Cyclophyllidea</taxon>
        <taxon>Hymenolepididae</taxon>
        <taxon>Rodentolepis</taxon>
    </lineage>
</organism>
<evidence type="ECO:0000313" key="4">
    <source>
        <dbReference type="WBParaSite" id="HNAJ_0000035701-mRNA-1"/>
    </source>
</evidence>
<accession>A0A0R3T0K9</accession>
<evidence type="ECO:0000313" key="2">
    <source>
        <dbReference type="EMBL" id="VDN96217.1"/>
    </source>
</evidence>
<evidence type="ECO:0000256" key="1">
    <source>
        <dbReference type="SAM" id="MobiDB-lite"/>
    </source>
</evidence>
<proteinExistence type="predicted"/>
<reference evidence="2 3" key="2">
    <citation type="submission" date="2018-11" db="EMBL/GenBank/DDBJ databases">
        <authorList>
            <consortium name="Pathogen Informatics"/>
        </authorList>
    </citation>
    <scope>NUCLEOTIDE SEQUENCE [LARGE SCALE GENOMIC DNA]</scope>
</reference>
<dbReference type="OrthoDB" id="6286735at2759"/>
<dbReference type="EMBL" id="UZAE01000088">
    <property type="protein sequence ID" value="VDN96217.1"/>
    <property type="molecule type" value="Genomic_DNA"/>
</dbReference>
<keyword evidence="3" id="KW-1185">Reference proteome</keyword>